<sequence>MVRLDKYLAQMSMGTRSEVKKFIKSGRVFVNGAPASGPEQKVTEEDNVELDGEKVSYEKYVYYMLNKPQGVVSATKDNTCRTVLSLITDSSKKDIFPVGRLDKDTEGLLLITNDGALSHELLAPGKHVWKTYFVRVMGTLGDNEVECLEKGVDIGEDKLTRPAKVRCLDKKELDMVPEDPGYPGEDESCLELSICEGKFHQVKRMLAAVGHPVLYLKRLSLGGIVLDPGLAPGEYRRLTQEEIAALKCRSKDIAGKCE</sequence>
<dbReference type="InterPro" id="IPR042092">
    <property type="entry name" value="PsdUridine_s_RsuA/RluB/E/F_cat"/>
</dbReference>
<dbReference type="PROSITE" id="PS01149">
    <property type="entry name" value="PSI_RSU"/>
    <property type="match status" value="1"/>
</dbReference>
<name>A0ABR7MXC7_9FIRM</name>
<comment type="caution">
    <text evidence="7">The sequence shown here is derived from an EMBL/GenBank/DDBJ whole genome shotgun (WGS) entry which is preliminary data.</text>
</comment>
<dbReference type="PANTHER" id="PTHR47683:SF4">
    <property type="entry name" value="PSEUDOURIDINE SYNTHASE"/>
    <property type="match status" value="1"/>
</dbReference>
<dbReference type="Gene3D" id="3.10.290.10">
    <property type="entry name" value="RNA-binding S4 domain"/>
    <property type="match status" value="1"/>
</dbReference>
<dbReference type="InterPro" id="IPR000748">
    <property type="entry name" value="PsdUridine_synth_RsuA/RluB/E/F"/>
</dbReference>
<dbReference type="CDD" id="cd02553">
    <property type="entry name" value="PseudoU_synth_RsuA"/>
    <property type="match status" value="1"/>
</dbReference>
<evidence type="ECO:0000313" key="8">
    <source>
        <dbReference type="Proteomes" id="UP000606193"/>
    </source>
</evidence>
<evidence type="ECO:0000256" key="3">
    <source>
        <dbReference type="ARBA" id="ARBA00023235"/>
    </source>
</evidence>
<dbReference type="InterPro" id="IPR020094">
    <property type="entry name" value="TruA/RsuA/RluB/E/F_N"/>
</dbReference>
<dbReference type="NCBIfam" id="TIGR00093">
    <property type="entry name" value="pseudouridine synthase"/>
    <property type="match status" value="1"/>
</dbReference>
<evidence type="ECO:0000259" key="6">
    <source>
        <dbReference type="SMART" id="SM00363"/>
    </source>
</evidence>
<comment type="similarity">
    <text evidence="1 5">Belongs to the pseudouridine synthase RsuA family.</text>
</comment>
<dbReference type="InterPro" id="IPR050343">
    <property type="entry name" value="RsuA_PseudoU_synthase"/>
</dbReference>
<evidence type="ECO:0000256" key="2">
    <source>
        <dbReference type="ARBA" id="ARBA00022884"/>
    </source>
</evidence>
<evidence type="ECO:0000313" key="7">
    <source>
        <dbReference type="EMBL" id="MBC8561042.1"/>
    </source>
</evidence>
<dbReference type="EMBL" id="JACRSX010000001">
    <property type="protein sequence ID" value="MBC8561042.1"/>
    <property type="molecule type" value="Genomic_DNA"/>
</dbReference>
<keyword evidence="8" id="KW-1185">Reference proteome</keyword>
<dbReference type="InterPro" id="IPR036986">
    <property type="entry name" value="S4_RNA-bd_sf"/>
</dbReference>
<keyword evidence="3 5" id="KW-0413">Isomerase</keyword>
<dbReference type="Proteomes" id="UP000606193">
    <property type="component" value="Unassembled WGS sequence"/>
</dbReference>
<dbReference type="SUPFAM" id="SSF55120">
    <property type="entry name" value="Pseudouridine synthase"/>
    <property type="match status" value="1"/>
</dbReference>
<dbReference type="InterPro" id="IPR020103">
    <property type="entry name" value="PsdUridine_synth_cat_dom_sf"/>
</dbReference>
<dbReference type="EC" id="5.4.99.-" evidence="5"/>
<dbReference type="PROSITE" id="PS50889">
    <property type="entry name" value="S4"/>
    <property type="match status" value="1"/>
</dbReference>
<dbReference type="PANTHER" id="PTHR47683">
    <property type="entry name" value="PSEUDOURIDINE SYNTHASE FAMILY PROTEIN-RELATED"/>
    <property type="match status" value="1"/>
</dbReference>
<feature type="domain" description="RNA-binding S4" evidence="6">
    <location>
        <begin position="2"/>
        <end position="61"/>
    </location>
</feature>
<dbReference type="SUPFAM" id="SSF55174">
    <property type="entry name" value="Alpha-L RNA-binding motif"/>
    <property type="match status" value="1"/>
</dbReference>
<accession>A0ABR7MXC7</accession>
<organism evidence="7 8">
    <name type="scientific">Jutongia huaianensis</name>
    <dbReference type="NCBI Taxonomy" id="2763668"/>
    <lineage>
        <taxon>Bacteria</taxon>
        <taxon>Bacillati</taxon>
        <taxon>Bacillota</taxon>
        <taxon>Clostridia</taxon>
        <taxon>Lachnospirales</taxon>
        <taxon>Lachnospiraceae</taxon>
        <taxon>Jutongia</taxon>
    </lineage>
</organism>
<evidence type="ECO:0000256" key="5">
    <source>
        <dbReference type="RuleBase" id="RU003887"/>
    </source>
</evidence>
<evidence type="ECO:0000256" key="4">
    <source>
        <dbReference type="PROSITE-ProRule" id="PRU00182"/>
    </source>
</evidence>
<dbReference type="SMART" id="SM00363">
    <property type="entry name" value="S4"/>
    <property type="match status" value="1"/>
</dbReference>
<dbReference type="Gene3D" id="3.30.70.580">
    <property type="entry name" value="Pseudouridine synthase I, catalytic domain, N-terminal subdomain"/>
    <property type="match status" value="1"/>
</dbReference>
<dbReference type="RefSeq" id="WP_249297091.1">
    <property type="nucleotide sequence ID" value="NZ_JACRSX010000001.1"/>
</dbReference>
<dbReference type="InterPro" id="IPR002942">
    <property type="entry name" value="S4_RNA-bd"/>
</dbReference>
<dbReference type="CDD" id="cd00165">
    <property type="entry name" value="S4"/>
    <property type="match status" value="1"/>
</dbReference>
<dbReference type="InterPro" id="IPR006145">
    <property type="entry name" value="PsdUridine_synth_RsuA/RluA"/>
</dbReference>
<dbReference type="Pfam" id="PF00849">
    <property type="entry name" value="PseudoU_synth_2"/>
    <property type="match status" value="1"/>
</dbReference>
<dbReference type="Pfam" id="PF01479">
    <property type="entry name" value="S4"/>
    <property type="match status" value="1"/>
</dbReference>
<dbReference type="InterPro" id="IPR018496">
    <property type="entry name" value="PsdUridine_synth_RsuA/RluB_CS"/>
</dbReference>
<reference evidence="7 8" key="1">
    <citation type="submission" date="2020-08" db="EMBL/GenBank/DDBJ databases">
        <title>Genome public.</title>
        <authorList>
            <person name="Liu C."/>
            <person name="Sun Q."/>
        </authorList>
    </citation>
    <scope>NUCLEOTIDE SEQUENCE [LARGE SCALE GENOMIC DNA]</scope>
    <source>
        <strain evidence="7 8">NSJ-37</strain>
    </source>
</reference>
<evidence type="ECO:0000256" key="1">
    <source>
        <dbReference type="ARBA" id="ARBA00008348"/>
    </source>
</evidence>
<protein>
    <recommendedName>
        <fullName evidence="5">Pseudouridine synthase</fullName>
        <ecNumber evidence="5">5.4.99.-</ecNumber>
    </recommendedName>
</protein>
<keyword evidence="2 4" id="KW-0694">RNA-binding</keyword>
<proteinExistence type="inferred from homology"/>
<gene>
    <name evidence="7" type="ORF">H8704_00105</name>
</gene>
<dbReference type="Gene3D" id="3.30.70.1560">
    <property type="entry name" value="Alpha-L RNA-binding motif"/>
    <property type="match status" value="1"/>
</dbReference>